<dbReference type="Pfam" id="PF13589">
    <property type="entry name" value="HATPase_c_3"/>
    <property type="match status" value="1"/>
</dbReference>
<dbReference type="GO" id="GO:0005524">
    <property type="term" value="F:ATP binding"/>
    <property type="evidence" value="ECO:0007669"/>
    <property type="project" value="UniProtKB-KW"/>
</dbReference>
<dbReference type="EMBL" id="JBHSWB010000001">
    <property type="protein sequence ID" value="MFC6658971.1"/>
    <property type="molecule type" value="Genomic_DNA"/>
</dbReference>
<dbReference type="Proteomes" id="UP001596317">
    <property type="component" value="Unassembled WGS sequence"/>
</dbReference>
<gene>
    <name evidence="7" type="ORF">ACFP90_00280</name>
</gene>
<reference evidence="8" key="1">
    <citation type="journal article" date="2019" name="Int. J. Syst. Evol. Microbiol.">
        <title>The Global Catalogue of Microorganisms (GCM) 10K type strain sequencing project: providing services to taxonomists for standard genome sequencing and annotation.</title>
        <authorList>
            <consortium name="The Broad Institute Genomics Platform"/>
            <consortium name="The Broad Institute Genome Sequencing Center for Infectious Disease"/>
            <person name="Wu L."/>
            <person name="Ma J."/>
        </authorList>
    </citation>
    <scope>NUCLEOTIDE SEQUENCE [LARGE SCALE GENOMIC DNA]</scope>
    <source>
        <strain evidence="8">CCUG 63830</strain>
    </source>
</reference>
<sequence>MDNSQIPFFGEYTNHGVRHINEVLQTATSLITDEAWNKLTPEDAATLIVAILLHDLGMHITEEGFIGLLSSDQIMTDYDKSTWQQLWIDFLEEAKRFDEKKVYSLFGEEYSVKPPVENHKNWSLFDKMLIGEFLRRHHPRLAHEISHFGFPAPKGHESPLRFVGIPQYIAEFGGKIARSHGQELRDALEYINYEDRRDYKGIHAPYLMAIVRIADYMQVQRERASGQILQIKNLSSPLSRAEWRVHDSIDDIKTINEDPEAIKINAKPKDVTTFLKLKSLFKGIQYELDTSWAALGEIYGRYEELLPLGLSGLSIRRIRSNLDNLAQFEETVSYVPMEIKLKTANAELLNLLISPLYGKVPSIGLREMLQNAVDARRELVDHVKRAQIDITLVEPNGGNFDIEIKTYVDEESNRWLLIKDRGIGMTKEIIDQYFLNVGASFRNSDSWHKMHDSPDGSNSVYRSGRFGVGVLAAFLLGPEIRVKTRHISQRRDQALEFSLTNGDAYIELKKINADIGTEIAIKITDDLVWRQLLEVPLRNSELSSSGNDSWIWYFNNNPSVAWFSEEGVPYTIGQTAPDKTVPSERDSNPPLWRTINTKDYPKIHWTHHHRDGLIVNGFAVFSTNGYSISFPDYELPNHPSPSSQHFFAFKKPRLAIYDPLGRMPLNLQRSALTGSRLPFEQDLVQSIALNMIAHAIVNVPSYEEMVAFLESGTSKLIYPGVRYGRRYQRIDFSFHPFWISKSGFGFMDPAVIALSPLRLFIVVSRSAIRNILNVVGDDAMITPISRNYAFARNMSFVKYMLYGDLADAFSGPYAPVNSIRGILILVPGYVFHQLNKKGGMRREIKDQITTRRFNNGYIAIIRGSVTIEDEKLIEIVSHLNAEEEEIFAMSILNPIVQSDLRLSNFFNAYRSTMKALVIPHHKKDRMLLVSSTDLEAAVNLFESESGLVDLNGNTEELDEENEDSIESSES</sequence>
<feature type="domain" description="HD-CE" evidence="6">
    <location>
        <begin position="9"/>
        <end position="289"/>
    </location>
</feature>
<keyword evidence="4" id="KW-0143">Chaperone</keyword>
<feature type="compositionally biased region" description="Acidic residues" evidence="5">
    <location>
        <begin position="955"/>
        <end position="970"/>
    </location>
</feature>
<feature type="region of interest" description="Disordered" evidence="5">
    <location>
        <begin position="951"/>
        <end position="970"/>
    </location>
</feature>
<keyword evidence="2" id="KW-0547">Nucleotide-binding</keyword>
<keyword evidence="3 7" id="KW-0067">ATP-binding</keyword>
<dbReference type="Pfam" id="PF24391">
    <property type="entry name" value="HD-CE"/>
    <property type="match status" value="1"/>
</dbReference>
<comment type="caution">
    <text evidence="7">The sequence shown here is derived from an EMBL/GenBank/DDBJ whole genome shotgun (WGS) entry which is preliminary data.</text>
</comment>
<comment type="similarity">
    <text evidence="1">Belongs to the heat shock protein 90 family.</text>
</comment>
<evidence type="ECO:0000256" key="5">
    <source>
        <dbReference type="SAM" id="MobiDB-lite"/>
    </source>
</evidence>
<protein>
    <submittedName>
        <fullName evidence="7">ATP-binding protein</fullName>
    </submittedName>
</protein>
<organism evidence="7 8">
    <name type="scientific">Deinococcus multiflagellatus</name>
    <dbReference type="NCBI Taxonomy" id="1656887"/>
    <lineage>
        <taxon>Bacteria</taxon>
        <taxon>Thermotogati</taxon>
        <taxon>Deinococcota</taxon>
        <taxon>Deinococci</taxon>
        <taxon>Deinococcales</taxon>
        <taxon>Deinococcaceae</taxon>
        <taxon>Deinococcus</taxon>
    </lineage>
</organism>
<evidence type="ECO:0000256" key="1">
    <source>
        <dbReference type="ARBA" id="ARBA00008239"/>
    </source>
</evidence>
<evidence type="ECO:0000313" key="7">
    <source>
        <dbReference type="EMBL" id="MFC6658971.1"/>
    </source>
</evidence>
<dbReference type="InterPro" id="IPR001404">
    <property type="entry name" value="Hsp90_fam"/>
</dbReference>
<dbReference type="Gene3D" id="3.30.565.10">
    <property type="entry name" value="Histidine kinase-like ATPase, C-terminal domain"/>
    <property type="match status" value="1"/>
</dbReference>
<evidence type="ECO:0000259" key="6">
    <source>
        <dbReference type="Pfam" id="PF24391"/>
    </source>
</evidence>
<dbReference type="InterPro" id="IPR056471">
    <property type="entry name" value="HD-CE"/>
</dbReference>
<dbReference type="RefSeq" id="WP_380053389.1">
    <property type="nucleotide sequence ID" value="NZ_JBHSWB010000001.1"/>
</dbReference>
<dbReference type="InterPro" id="IPR036890">
    <property type="entry name" value="HATPase_C_sf"/>
</dbReference>
<accession>A0ABW1ZFX5</accession>
<proteinExistence type="inferred from homology"/>
<evidence type="ECO:0000256" key="2">
    <source>
        <dbReference type="ARBA" id="ARBA00022741"/>
    </source>
</evidence>
<keyword evidence="8" id="KW-1185">Reference proteome</keyword>
<evidence type="ECO:0000256" key="3">
    <source>
        <dbReference type="ARBA" id="ARBA00022840"/>
    </source>
</evidence>
<dbReference type="SUPFAM" id="SSF55874">
    <property type="entry name" value="ATPase domain of HSP90 chaperone/DNA topoisomerase II/histidine kinase"/>
    <property type="match status" value="1"/>
</dbReference>
<dbReference type="PANTHER" id="PTHR11528">
    <property type="entry name" value="HEAT SHOCK PROTEIN 90 FAMILY MEMBER"/>
    <property type="match status" value="1"/>
</dbReference>
<evidence type="ECO:0000313" key="8">
    <source>
        <dbReference type="Proteomes" id="UP001596317"/>
    </source>
</evidence>
<name>A0ABW1ZFX5_9DEIO</name>
<evidence type="ECO:0000256" key="4">
    <source>
        <dbReference type="ARBA" id="ARBA00023186"/>
    </source>
</evidence>
<dbReference type="SUPFAM" id="SSF109604">
    <property type="entry name" value="HD-domain/PDEase-like"/>
    <property type="match status" value="1"/>
</dbReference>